<protein>
    <submittedName>
        <fullName evidence="3">COG4227 Antirestriction protein</fullName>
    </submittedName>
</protein>
<dbReference type="InterPro" id="IPR017113">
    <property type="entry name" value="Antirestriction_ArdC"/>
</dbReference>
<reference evidence="3" key="1">
    <citation type="submission" date="2020-05" db="EMBL/GenBank/DDBJ databases">
        <authorList>
            <person name="Chiriac C."/>
            <person name="Salcher M."/>
            <person name="Ghai R."/>
            <person name="Kavagutti S V."/>
        </authorList>
    </citation>
    <scope>NUCLEOTIDE SEQUENCE</scope>
</reference>
<dbReference type="Pfam" id="PF08401">
    <property type="entry name" value="ArdcN"/>
    <property type="match status" value="1"/>
</dbReference>
<dbReference type="PIRSF" id="PIRSF037112">
    <property type="entry name" value="Antirestriction_ArdC"/>
    <property type="match status" value="1"/>
</dbReference>
<dbReference type="InterPro" id="IPR041459">
    <property type="entry name" value="MPTase-PolyVal"/>
</dbReference>
<feature type="domain" description="N-terminal" evidence="1">
    <location>
        <begin position="4"/>
        <end position="113"/>
    </location>
</feature>
<name>A0A6J5R519_9CAUD</name>
<dbReference type="GO" id="GO:0003697">
    <property type="term" value="F:single-stranded DNA binding"/>
    <property type="evidence" value="ECO:0007669"/>
    <property type="project" value="InterPro"/>
</dbReference>
<evidence type="ECO:0000313" key="3">
    <source>
        <dbReference type="EMBL" id="CAB4187815.1"/>
    </source>
</evidence>
<organism evidence="3">
    <name type="scientific">uncultured Caudovirales phage</name>
    <dbReference type="NCBI Taxonomy" id="2100421"/>
    <lineage>
        <taxon>Viruses</taxon>
        <taxon>Duplodnaviria</taxon>
        <taxon>Heunggongvirae</taxon>
        <taxon>Uroviricota</taxon>
        <taxon>Caudoviricetes</taxon>
        <taxon>Peduoviridae</taxon>
        <taxon>Maltschvirus</taxon>
        <taxon>Maltschvirus maltsch</taxon>
    </lineage>
</organism>
<evidence type="ECO:0000259" key="2">
    <source>
        <dbReference type="Pfam" id="PF18818"/>
    </source>
</evidence>
<accession>A0A6J5R519</accession>
<evidence type="ECO:0000259" key="1">
    <source>
        <dbReference type="Pfam" id="PF08401"/>
    </source>
</evidence>
<sequence>MNSLVTQVLDRLVADIEAGKNPWKKSWKGSSGMPLNSTTDRTYRGINTLILWLEADAKGFSSNRWGTFKQWGGAGRYVKKGEKGTPIVFYKVIEKGQGDNATSFPMLRVSWVFNETQLDGEAAQPQAAEPPTPEEKHIRAMAWLDGLGMKIGQGAPAYIPALDELRMPMPSEFTSLDEYWATLFHESVHWTGHKLRLNRKLVSQAAELEYAAEELVAEIGAAFLNASFGIDTEKNNAAYLRGWLSKFDNKREAIFEAAKQAGRAFEFLTVQPQAMEQAA</sequence>
<dbReference type="EMBL" id="LR797113">
    <property type="protein sequence ID" value="CAB4187815.1"/>
    <property type="molecule type" value="Genomic_DNA"/>
</dbReference>
<feature type="domain" description="Polyvalent protein metallopeptidase" evidence="2">
    <location>
        <begin position="149"/>
        <end position="260"/>
    </location>
</feature>
<dbReference type="Pfam" id="PF18818">
    <property type="entry name" value="MPTase-PolyVal"/>
    <property type="match status" value="1"/>
</dbReference>
<gene>
    <name evidence="3" type="ORF">UFOVP1167_38</name>
</gene>
<proteinExistence type="predicted"/>
<dbReference type="InterPro" id="IPR013610">
    <property type="entry name" value="ArdC_N"/>
</dbReference>